<evidence type="ECO:0000313" key="1">
    <source>
        <dbReference type="EMBL" id="OEG70368.1"/>
    </source>
</evidence>
<evidence type="ECO:0000313" key="2">
    <source>
        <dbReference type="Proteomes" id="UP000095237"/>
    </source>
</evidence>
<keyword evidence="2" id="KW-1185">Reference proteome</keyword>
<reference evidence="1 2" key="1">
    <citation type="submission" date="2015-11" db="EMBL/GenBank/DDBJ databases">
        <title>Evidence for parallel genomic evolution in an endosymbiosis of termite gut flagellates.</title>
        <authorList>
            <person name="Zheng H."/>
        </authorList>
    </citation>
    <scope>NUCLEOTIDE SEQUENCE [LARGE SCALE GENOMIC DNA]</scope>
    <source>
        <strain evidence="1 2">CET450</strain>
    </source>
</reference>
<dbReference type="AlphaFoldDB" id="A0A1E5IK86"/>
<proteinExistence type="predicted"/>
<name>A0A1E5IK86_ENDTX</name>
<protein>
    <submittedName>
        <fullName evidence="1">Uncharacterized protein</fullName>
    </submittedName>
</protein>
<dbReference type="Proteomes" id="UP000095237">
    <property type="component" value="Unassembled WGS sequence"/>
</dbReference>
<sequence>MTRAKKHLGFTMPEHNSGLRFNSLPEEINHSFGKNIISRFIIKAEVSVDTGLLNAEVSSAAV</sequence>
<comment type="caution">
    <text evidence="1">The sequence shown here is derived from an EMBL/GenBank/DDBJ whole genome shotgun (WGS) entry which is preliminary data.</text>
</comment>
<organism evidence="1 2">
    <name type="scientific">Endomicrobium trichonymphae</name>
    <dbReference type="NCBI Taxonomy" id="1408204"/>
    <lineage>
        <taxon>Bacteria</taxon>
        <taxon>Pseudomonadati</taxon>
        <taxon>Elusimicrobiota</taxon>
        <taxon>Endomicrobiia</taxon>
        <taxon>Endomicrobiales</taxon>
        <taxon>Endomicrobiaceae</taxon>
        <taxon>Candidatus Endomicrobiellum</taxon>
    </lineage>
</organism>
<accession>A0A1E5IK86</accession>
<dbReference type="EMBL" id="LNVX01000363">
    <property type="protein sequence ID" value="OEG70368.1"/>
    <property type="molecule type" value="Genomic_DNA"/>
</dbReference>
<gene>
    <name evidence="1" type="ORF">ATZ36_04745</name>
</gene>